<feature type="domain" description="HNH" evidence="1">
    <location>
        <begin position="25"/>
        <end position="72"/>
    </location>
</feature>
<keyword evidence="2" id="KW-0378">Hydrolase</keyword>
<reference evidence="3" key="1">
    <citation type="submission" date="2016-11" db="EMBL/GenBank/DDBJ databases">
        <authorList>
            <person name="Varghese N."/>
            <person name="Submissions S."/>
        </authorList>
    </citation>
    <scope>NUCLEOTIDE SEQUENCE [LARGE SCALE GENOMIC DNA]</scope>
    <source>
        <strain evidence="3">DSM 16219</strain>
    </source>
</reference>
<name>A0A1M6UL13_9BACT</name>
<dbReference type="STRING" id="1121393.SAMN02745216_03913"/>
<dbReference type="AlphaFoldDB" id="A0A1M6UL13"/>
<evidence type="ECO:0000313" key="2">
    <source>
        <dbReference type="EMBL" id="SHK69859.1"/>
    </source>
</evidence>
<proteinExistence type="predicted"/>
<evidence type="ECO:0000259" key="1">
    <source>
        <dbReference type="Pfam" id="PF01844"/>
    </source>
</evidence>
<dbReference type="GO" id="GO:0004519">
    <property type="term" value="F:endonuclease activity"/>
    <property type="evidence" value="ECO:0007669"/>
    <property type="project" value="UniProtKB-KW"/>
</dbReference>
<organism evidence="2 3">
    <name type="scientific">Desulfatibacillum alkenivorans DSM 16219</name>
    <dbReference type="NCBI Taxonomy" id="1121393"/>
    <lineage>
        <taxon>Bacteria</taxon>
        <taxon>Pseudomonadati</taxon>
        <taxon>Thermodesulfobacteriota</taxon>
        <taxon>Desulfobacteria</taxon>
        <taxon>Desulfobacterales</taxon>
        <taxon>Desulfatibacillaceae</taxon>
        <taxon>Desulfatibacillum</taxon>
    </lineage>
</organism>
<keyword evidence="2" id="KW-0255">Endonuclease</keyword>
<dbReference type="RefSeq" id="WP_139264822.1">
    <property type="nucleotide sequence ID" value="NZ_FQZU01000031.1"/>
</dbReference>
<gene>
    <name evidence="2" type="ORF">SAMN02745216_03913</name>
</gene>
<sequence length="222" mass="26020">MGNLYKHPEWIKFRDHIIDLDDGQCVRCGKQQSDRVILQVHHTYYESHRLPWEYPHEACETLCKRCHAAEHDITLPVHGWGFMGYEDLGDLSGSCEFCETQIRHVYYLHHQKWAPIGVGTDCCDRLTGNKKGSSFTRRRKNFCKSPRWKSDGNIEYIRKGKYKIEIISVGDKYEISVISLKCEDRISGKDTYPTSNHAKSRIFQIMDEKKIDALFMKHFGRC</sequence>
<accession>A0A1M6UL13</accession>
<dbReference type="OrthoDB" id="5514485at2"/>
<evidence type="ECO:0000313" key="3">
    <source>
        <dbReference type="Proteomes" id="UP000183994"/>
    </source>
</evidence>
<dbReference type="Proteomes" id="UP000183994">
    <property type="component" value="Unassembled WGS sequence"/>
</dbReference>
<keyword evidence="2" id="KW-0540">Nuclease</keyword>
<keyword evidence="3" id="KW-1185">Reference proteome</keyword>
<dbReference type="GO" id="GO:0008270">
    <property type="term" value="F:zinc ion binding"/>
    <property type="evidence" value="ECO:0007669"/>
    <property type="project" value="InterPro"/>
</dbReference>
<dbReference type="GO" id="GO:0003676">
    <property type="term" value="F:nucleic acid binding"/>
    <property type="evidence" value="ECO:0007669"/>
    <property type="project" value="InterPro"/>
</dbReference>
<dbReference type="InterPro" id="IPR002711">
    <property type="entry name" value="HNH"/>
</dbReference>
<dbReference type="EMBL" id="FQZU01000031">
    <property type="protein sequence ID" value="SHK69859.1"/>
    <property type="molecule type" value="Genomic_DNA"/>
</dbReference>
<dbReference type="Pfam" id="PF01844">
    <property type="entry name" value="HNH"/>
    <property type="match status" value="1"/>
</dbReference>
<protein>
    <submittedName>
        <fullName evidence="2">HNH endonuclease</fullName>
    </submittedName>
</protein>